<dbReference type="AlphaFoldDB" id="A0AAW1G7V6"/>
<comment type="caution">
    <text evidence="2">The sequence shown here is derived from an EMBL/GenBank/DDBJ whole genome shotgun (WGS) entry which is preliminary data.</text>
</comment>
<dbReference type="GO" id="GO:0005737">
    <property type="term" value="C:cytoplasm"/>
    <property type="evidence" value="ECO:0007669"/>
    <property type="project" value="TreeGrafter"/>
</dbReference>
<gene>
    <name evidence="2" type="ORF">QE152_g41552</name>
</gene>
<sequence length="53" mass="5831">MDATIMNREGIEKLLTMLPTEEERTKIQEAQAANPDLPLGSAEQFLLTLASIS</sequence>
<feature type="non-terminal residue" evidence="2">
    <location>
        <position position="53"/>
    </location>
</feature>
<keyword evidence="3" id="KW-1185">Reference proteome</keyword>
<dbReference type="GO" id="GO:0051015">
    <property type="term" value="F:actin filament binding"/>
    <property type="evidence" value="ECO:0007669"/>
    <property type="project" value="TreeGrafter"/>
</dbReference>
<feature type="domain" description="FH2" evidence="1">
    <location>
        <begin position="1"/>
        <end position="53"/>
    </location>
</feature>
<proteinExistence type="predicted"/>
<dbReference type="GO" id="GO:0030866">
    <property type="term" value="P:cortical actin cytoskeleton organization"/>
    <property type="evidence" value="ECO:0007669"/>
    <property type="project" value="TreeGrafter"/>
</dbReference>
<dbReference type="EMBL" id="JASPKY010004934">
    <property type="protein sequence ID" value="KAK9659794.1"/>
    <property type="molecule type" value="Genomic_DNA"/>
</dbReference>
<dbReference type="Pfam" id="PF02181">
    <property type="entry name" value="FH2"/>
    <property type="match status" value="1"/>
</dbReference>
<accession>A0AAW1G7V6</accession>
<dbReference type="Proteomes" id="UP001458880">
    <property type="component" value="Unassembled WGS sequence"/>
</dbReference>
<reference evidence="2 3" key="1">
    <citation type="journal article" date="2024" name="BMC Genomics">
        <title>De novo assembly and annotation of Popillia japonica's genome with initial clues to its potential as an invasive pest.</title>
        <authorList>
            <person name="Cucini C."/>
            <person name="Boschi S."/>
            <person name="Funari R."/>
            <person name="Cardaioli E."/>
            <person name="Iannotti N."/>
            <person name="Marturano G."/>
            <person name="Paoli F."/>
            <person name="Bruttini M."/>
            <person name="Carapelli A."/>
            <person name="Frati F."/>
            <person name="Nardi F."/>
        </authorList>
    </citation>
    <scope>NUCLEOTIDE SEQUENCE [LARGE SCALE GENOMIC DNA]</scope>
    <source>
        <strain evidence="2">DMR45628</strain>
    </source>
</reference>
<evidence type="ECO:0000313" key="3">
    <source>
        <dbReference type="Proteomes" id="UP001458880"/>
    </source>
</evidence>
<dbReference type="SUPFAM" id="SSF101447">
    <property type="entry name" value="Formin homology 2 domain (FH2 domain)"/>
    <property type="match status" value="1"/>
</dbReference>
<dbReference type="PANTHER" id="PTHR45920:SF4">
    <property type="entry name" value="FORMIN HOMOLOGY 2 DOMAIN CONTAINING, ISOFORM I"/>
    <property type="match status" value="1"/>
</dbReference>
<evidence type="ECO:0000313" key="2">
    <source>
        <dbReference type="EMBL" id="KAK9659794.1"/>
    </source>
</evidence>
<name>A0AAW1G7V6_POPJA</name>
<evidence type="ECO:0000259" key="1">
    <source>
        <dbReference type="PROSITE" id="PS51444"/>
    </source>
</evidence>
<dbReference type="Gene3D" id="1.20.58.630">
    <property type="match status" value="1"/>
</dbReference>
<dbReference type="PANTHER" id="PTHR45920">
    <property type="entry name" value="FORMIN HOMOLOGY 2 DOMAIN CONTAINING, ISOFORM I"/>
    <property type="match status" value="1"/>
</dbReference>
<protein>
    <submittedName>
        <fullName evidence="2">Formin Homology 2 Domain</fullName>
    </submittedName>
</protein>
<organism evidence="2 3">
    <name type="scientific">Popillia japonica</name>
    <name type="common">Japanese beetle</name>
    <dbReference type="NCBI Taxonomy" id="7064"/>
    <lineage>
        <taxon>Eukaryota</taxon>
        <taxon>Metazoa</taxon>
        <taxon>Ecdysozoa</taxon>
        <taxon>Arthropoda</taxon>
        <taxon>Hexapoda</taxon>
        <taxon>Insecta</taxon>
        <taxon>Pterygota</taxon>
        <taxon>Neoptera</taxon>
        <taxon>Endopterygota</taxon>
        <taxon>Coleoptera</taxon>
        <taxon>Polyphaga</taxon>
        <taxon>Scarabaeiformia</taxon>
        <taxon>Scarabaeidae</taxon>
        <taxon>Rutelinae</taxon>
        <taxon>Popillia</taxon>
    </lineage>
</organism>
<dbReference type="InterPro" id="IPR015425">
    <property type="entry name" value="FH2_Formin"/>
</dbReference>
<dbReference type="GO" id="GO:0005856">
    <property type="term" value="C:cytoskeleton"/>
    <property type="evidence" value="ECO:0007669"/>
    <property type="project" value="TreeGrafter"/>
</dbReference>
<dbReference type="PROSITE" id="PS51444">
    <property type="entry name" value="FH2"/>
    <property type="match status" value="1"/>
</dbReference>